<accession>A0A521B158</accession>
<name>A0A521B158_9SPHI</name>
<gene>
    <name evidence="1" type="ORF">SAMN06265350_101601</name>
</gene>
<dbReference type="AlphaFoldDB" id="A0A521B158"/>
<dbReference type="PANTHER" id="PTHR36456">
    <property type="entry name" value="UPF0232 PROTEIN SCO3875"/>
    <property type="match status" value="1"/>
</dbReference>
<dbReference type="PANTHER" id="PTHR36456:SF1">
    <property type="entry name" value="UPF0232 PROTEIN SCO3875"/>
    <property type="match status" value="1"/>
</dbReference>
<protein>
    <recommendedName>
        <fullName evidence="3">RNA-binding protein</fullName>
    </recommendedName>
</protein>
<keyword evidence="2" id="KW-1185">Reference proteome</keyword>
<dbReference type="Pfam" id="PF05258">
    <property type="entry name" value="DciA"/>
    <property type="match status" value="1"/>
</dbReference>
<evidence type="ECO:0000313" key="2">
    <source>
        <dbReference type="Proteomes" id="UP000315971"/>
    </source>
</evidence>
<dbReference type="InterPro" id="IPR007922">
    <property type="entry name" value="DciA-like"/>
</dbReference>
<proteinExistence type="predicted"/>
<dbReference type="OrthoDB" id="9796545at2"/>
<dbReference type="Proteomes" id="UP000315971">
    <property type="component" value="Unassembled WGS sequence"/>
</dbReference>
<reference evidence="1 2" key="1">
    <citation type="submission" date="2017-05" db="EMBL/GenBank/DDBJ databases">
        <authorList>
            <person name="Varghese N."/>
            <person name="Submissions S."/>
        </authorList>
    </citation>
    <scope>NUCLEOTIDE SEQUENCE [LARGE SCALE GENOMIC DNA]</scope>
    <source>
        <strain evidence="1 2">DSM 21342</strain>
    </source>
</reference>
<sequence length="97" mass="11229">MFKKSNEQTMKEAIDLLMETYRLKEKYAEVNIVESWAQIMGPTVANLTTEIYIRNKKLYICLDSAVLRKELSMAKEKIIEVVNEKAGARTILDVIFL</sequence>
<evidence type="ECO:0000313" key="1">
    <source>
        <dbReference type="EMBL" id="SMO40761.1"/>
    </source>
</evidence>
<organism evidence="1 2">
    <name type="scientific">Solitalea koreensis</name>
    <dbReference type="NCBI Taxonomy" id="543615"/>
    <lineage>
        <taxon>Bacteria</taxon>
        <taxon>Pseudomonadati</taxon>
        <taxon>Bacteroidota</taxon>
        <taxon>Sphingobacteriia</taxon>
        <taxon>Sphingobacteriales</taxon>
        <taxon>Sphingobacteriaceae</taxon>
        <taxon>Solitalea</taxon>
    </lineage>
</organism>
<dbReference type="EMBL" id="FXSZ01000001">
    <property type="protein sequence ID" value="SMO40761.1"/>
    <property type="molecule type" value="Genomic_DNA"/>
</dbReference>
<dbReference type="RefSeq" id="WP_142601312.1">
    <property type="nucleotide sequence ID" value="NZ_FXSZ01000001.1"/>
</dbReference>
<evidence type="ECO:0008006" key="3">
    <source>
        <dbReference type="Google" id="ProtNLM"/>
    </source>
</evidence>